<dbReference type="GeneID" id="28971640"/>
<gene>
    <name evidence="2" type="ORF">I303_07941</name>
    <name evidence="3" type="ORF">I303_107948</name>
</gene>
<keyword evidence="4" id="KW-1185">Reference proteome</keyword>
<feature type="signal peptide" evidence="1">
    <location>
        <begin position="1"/>
        <end position="19"/>
    </location>
</feature>
<organism evidence="2">
    <name type="scientific">Kwoniella dejecticola CBS 10117</name>
    <dbReference type="NCBI Taxonomy" id="1296121"/>
    <lineage>
        <taxon>Eukaryota</taxon>
        <taxon>Fungi</taxon>
        <taxon>Dikarya</taxon>
        <taxon>Basidiomycota</taxon>
        <taxon>Agaricomycotina</taxon>
        <taxon>Tremellomycetes</taxon>
        <taxon>Tremellales</taxon>
        <taxon>Cryptococcaceae</taxon>
        <taxon>Kwoniella</taxon>
    </lineage>
</organism>
<keyword evidence="1" id="KW-0732">Signal</keyword>
<evidence type="ECO:0000313" key="4">
    <source>
        <dbReference type="Proteomes" id="UP000078595"/>
    </source>
</evidence>
<evidence type="ECO:0000256" key="1">
    <source>
        <dbReference type="SAM" id="SignalP"/>
    </source>
</evidence>
<proteinExistence type="predicted"/>
<evidence type="ECO:0000313" key="3">
    <source>
        <dbReference type="EMBL" id="WWC65330.1"/>
    </source>
</evidence>
<reference evidence="3" key="3">
    <citation type="submission" date="2024-02" db="EMBL/GenBank/DDBJ databases">
        <title>Comparative genomics of Cryptococcus and Kwoniella reveals pathogenesis evolution and contrasting modes of karyotype evolution via chromosome fusion or intercentromeric recombination.</title>
        <authorList>
            <person name="Coelho M.A."/>
            <person name="David-Palma M."/>
            <person name="Shea T."/>
            <person name="Bowers K."/>
            <person name="McGinley-Smith S."/>
            <person name="Mohammad A.W."/>
            <person name="Gnirke A."/>
            <person name="Yurkov A.M."/>
            <person name="Nowrousian M."/>
            <person name="Sun S."/>
            <person name="Cuomo C.A."/>
            <person name="Heitman J."/>
        </authorList>
    </citation>
    <scope>NUCLEOTIDE SEQUENCE</scope>
    <source>
        <strain evidence="3">CBS 10117</strain>
    </source>
</reference>
<evidence type="ECO:0000313" key="2">
    <source>
        <dbReference type="EMBL" id="OBR82027.1"/>
    </source>
</evidence>
<dbReference type="VEuPathDB" id="FungiDB:I303_07941"/>
<dbReference type="OrthoDB" id="2563890at2759"/>
<dbReference type="Proteomes" id="UP000078595">
    <property type="component" value="Chromosome 10"/>
</dbReference>
<dbReference type="RefSeq" id="XP_018259869.1">
    <property type="nucleotide sequence ID" value="XM_018411201.1"/>
</dbReference>
<feature type="chain" id="PRO_5008341896" evidence="1">
    <location>
        <begin position="20"/>
        <end position="123"/>
    </location>
</feature>
<dbReference type="AlphaFoldDB" id="A0A1A5ZW44"/>
<reference evidence="3" key="2">
    <citation type="submission" date="2013-07" db="EMBL/GenBank/DDBJ databases">
        <authorList>
            <consortium name="The Broad Institute Genome Sequencing Platform"/>
            <person name="Cuomo C."/>
            <person name="Litvintseva A."/>
            <person name="Chen Y."/>
            <person name="Heitman J."/>
            <person name="Sun S."/>
            <person name="Springer D."/>
            <person name="Dromer F."/>
            <person name="Young S.K."/>
            <person name="Zeng Q."/>
            <person name="Gargeya S."/>
            <person name="Fitzgerald M."/>
            <person name="Abouelleil A."/>
            <person name="Alvarado L."/>
            <person name="Berlin A.M."/>
            <person name="Chapman S.B."/>
            <person name="Dewar J."/>
            <person name="Goldberg J."/>
            <person name="Griggs A."/>
            <person name="Gujja S."/>
            <person name="Hansen M."/>
            <person name="Howarth C."/>
            <person name="Imamovic A."/>
            <person name="Larimer J."/>
            <person name="McCowan C."/>
            <person name="Murphy C."/>
            <person name="Pearson M."/>
            <person name="Priest M."/>
            <person name="Roberts A."/>
            <person name="Saif S."/>
            <person name="Shea T."/>
            <person name="Sykes S."/>
            <person name="Wortman J."/>
            <person name="Nusbaum C."/>
            <person name="Birren B."/>
        </authorList>
    </citation>
    <scope>NUCLEOTIDE SEQUENCE</scope>
    <source>
        <strain evidence="3">CBS 10117</strain>
    </source>
</reference>
<sequence length="123" mass="12718">MKLIAPILLSLTLLAGIQAAPIPGLVSGLLAPPTSNPDKGASGGVLESNTGSTLSSILAPYHVTLPPGLITTLDGIKLSGLNEPQLATFLYYVFSVPDVIKPSNMTVQELVDRVIGDVTGHVF</sequence>
<dbReference type="KEGG" id="kdj:28971640"/>
<protein>
    <submittedName>
        <fullName evidence="2">Uncharacterized protein</fullName>
    </submittedName>
</protein>
<dbReference type="EMBL" id="KI894036">
    <property type="protein sequence ID" value="OBR82027.1"/>
    <property type="molecule type" value="Genomic_DNA"/>
</dbReference>
<accession>A0A1A5ZW44</accession>
<name>A0A1A5ZW44_9TREE</name>
<reference evidence="2" key="1">
    <citation type="submission" date="2013-07" db="EMBL/GenBank/DDBJ databases">
        <title>The Genome Sequence of Cryptococcus dejecticola CBS10117.</title>
        <authorList>
            <consortium name="The Broad Institute Genome Sequencing Platform"/>
            <person name="Cuomo C."/>
            <person name="Litvintseva A."/>
            <person name="Chen Y."/>
            <person name="Heitman J."/>
            <person name="Sun S."/>
            <person name="Springer D."/>
            <person name="Dromer F."/>
            <person name="Young S.K."/>
            <person name="Zeng Q."/>
            <person name="Gargeya S."/>
            <person name="Fitzgerald M."/>
            <person name="Abouelleil A."/>
            <person name="Alvarado L."/>
            <person name="Berlin A.M."/>
            <person name="Chapman S.B."/>
            <person name="Dewar J."/>
            <person name="Goldberg J."/>
            <person name="Griggs A."/>
            <person name="Gujja S."/>
            <person name="Hansen M."/>
            <person name="Howarth C."/>
            <person name="Imamovic A."/>
            <person name="Larimer J."/>
            <person name="McCowan C."/>
            <person name="Murphy C."/>
            <person name="Pearson M."/>
            <person name="Priest M."/>
            <person name="Roberts A."/>
            <person name="Saif S."/>
            <person name="Shea T."/>
            <person name="Sykes S."/>
            <person name="Wortman J."/>
            <person name="Nusbaum C."/>
            <person name="Birren B."/>
        </authorList>
    </citation>
    <scope>NUCLEOTIDE SEQUENCE [LARGE SCALE GENOMIC DNA]</scope>
    <source>
        <strain evidence="2">CBS 10117</strain>
    </source>
</reference>
<dbReference type="EMBL" id="CP144539">
    <property type="protein sequence ID" value="WWC65330.1"/>
    <property type="molecule type" value="Genomic_DNA"/>
</dbReference>